<organism evidence="3 4">
    <name type="scientific">Streptomyces graminofaciens</name>
    <dbReference type="NCBI Taxonomy" id="68212"/>
    <lineage>
        <taxon>Bacteria</taxon>
        <taxon>Bacillati</taxon>
        <taxon>Actinomycetota</taxon>
        <taxon>Actinomycetes</taxon>
        <taxon>Kitasatosporales</taxon>
        <taxon>Streptomycetaceae</taxon>
        <taxon>Streptomyces</taxon>
    </lineage>
</organism>
<sequence>MSYEAAASSSLFGVLAVLIGGLVVTGVLIWAVRFGTQVRRREQRPPRPSEQPTRPWSGSAHEEREMREPDEVPRAAAGDGLTPHDLGSSGTKRSEDQTRPRWKRGSGGSFGSGGQGAP</sequence>
<evidence type="ECO:0008006" key="5">
    <source>
        <dbReference type="Google" id="ProtNLM"/>
    </source>
</evidence>
<evidence type="ECO:0000313" key="4">
    <source>
        <dbReference type="Proteomes" id="UP001321542"/>
    </source>
</evidence>
<dbReference type="EMBL" id="AP018448">
    <property type="protein sequence ID" value="BBC36660.1"/>
    <property type="molecule type" value="Genomic_DNA"/>
</dbReference>
<evidence type="ECO:0000313" key="3">
    <source>
        <dbReference type="EMBL" id="BBC36660.1"/>
    </source>
</evidence>
<evidence type="ECO:0000256" key="1">
    <source>
        <dbReference type="SAM" id="MobiDB-lite"/>
    </source>
</evidence>
<keyword evidence="2" id="KW-0812">Transmembrane</keyword>
<feature type="region of interest" description="Disordered" evidence="1">
    <location>
        <begin position="35"/>
        <end position="118"/>
    </location>
</feature>
<accession>A0ABM7FJ15</accession>
<name>A0ABM7FJ15_9ACTN</name>
<feature type="compositionally biased region" description="Basic and acidic residues" evidence="1">
    <location>
        <begin position="60"/>
        <end position="73"/>
    </location>
</feature>
<keyword evidence="4" id="KW-1185">Reference proteome</keyword>
<feature type="transmembrane region" description="Helical" evidence="2">
    <location>
        <begin position="12"/>
        <end position="32"/>
    </location>
</feature>
<dbReference type="InterPro" id="IPR045513">
    <property type="entry name" value="DUF6479"/>
</dbReference>
<reference evidence="3 4" key="2">
    <citation type="journal article" date="2023" name="ChemBioChem">
        <title>Acyltransferase Domain Exchange between Two Independent Type I Polyketide Synthases in the Same Producer Strain of Macrolide Antibiotics.</title>
        <authorList>
            <person name="Kudo F."/>
            <person name="Kishikawa K."/>
            <person name="Tsuboi K."/>
            <person name="Kido T."/>
            <person name="Usui T."/>
            <person name="Hashimoto J."/>
            <person name="Shin-Ya K."/>
            <person name="Miyanaga A."/>
            <person name="Eguchi T."/>
        </authorList>
    </citation>
    <scope>NUCLEOTIDE SEQUENCE [LARGE SCALE GENOMIC DNA]</scope>
    <source>
        <strain evidence="3 4">A-8890</strain>
    </source>
</reference>
<reference evidence="3 4" key="1">
    <citation type="journal article" date="2010" name="ChemBioChem">
        <title>Cloning and characterization of the biosynthetic gene cluster of 16-membered macrolide antibiotic FD-891: involvement of a dual functional cytochrome P450 monooxygenase catalyzing epoxidation and hydroxylation.</title>
        <authorList>
            <person name="Kudo F."/>
            <person name="Motegi A."/>
            <person name="Mizoue K."/>
            <person name="Eguchi T."/>
        </authorList>
    </citation>
    <scope>NUCLEOTIDE SEQUENCE [LARGE SCALE GENOMIC DNA]</scope>
    <source>
        <strain evidence="3 4">A-8890</strain>
    </source>
</reference>
<dbReference type="Proteomes" id="UP001321542">
    <property type="component" value="Chromosome"/>
</dbReference>
<feature type="compositionally biased region" description="Gly residues" evidence="1">
    <location>
        <begin position="105"/>
        <end position="118"/>
    </location>
</feature>
<proteinExistence type="predicted"/>
<keyword evidence="2" id="KW-1133">Transmembrane helix</keyword>
<keyword evidence="2" id="KW-0472">Membrane</keyword>
<gene>
    <name evidence="3" type="ORF">SGFS_079540</name>
</gene>
<evidence type="ECO:0000256" key="2">
    <source>
        <dbReference type="SAM" id="Phobius"/>
    </source>
</evidence>
<dbReference type="Pfam" id="PF20087">
    <property type="entry name" value="DUF6479"/>
    <property type="match status" value="1"/>
</dbReference>
<dbReference type="RefSeq" id="WP_434028125.1">
    <property type="nucleotide sequence ID" value="NZ_AP018448.1"/>
</dbReference>
<protein>
    <recommendedName>
        <fullName evidence="5">Secreted protein</fullName>
    </recommendedName>
</protein>